<comment type="caution">
    <text evidence="7">The sequence shown here is derived from an EMBL/GenBank/DDBJ whole genome shotgun (WGS) entry which is preliminary data.</text>
</comment>
<keyword evidence="2 4" id="KW-0378">Hydrolase</keyword>
<keyword evidence="3" id="KW-0119">Carbohydrate metabolism</keyword>
<dbReference type="Gene3D" id="3.20.20.300">
    <property type="entry name" value="Glycoside hydrolase, family 3, N-terminal domain"/>
    <property type="match status" value="1"/>
</dbReference>
<dbReference type="InterPro" id="IPR017853">
    <property type="entry name" value="GH"/>
</dbReference>
<protein>
    <submittedName>
        <fullName evidence="7">Glycoside hydrolase family 3 C-terminal domain-containing protein</fullName>
    </submittedName>
</protein>
<dbReference type="RefSeq" id="WP_259088158.1">
    <property type="nucleotide sequence ID" value="NZ_BAAAZC010000025.1"/>
</dbReference>
<dbReference type="Pfam" id="PF14310">
    <property type="entry name" value="Fn3-like"/>
    <property type="match status" value="1"/>
</dbReference>
<dbReference type="InterPro" id="IPR026891">
    <property type="entry name" value="Fn3-like"/>
</dbReference>
<name>A0ABP7QBM4_9SPHI</name>
<dbReference type="PROSITE" id="PS00775">
    <property type="entry name" value="GLYCOSYL_HYDROL_F3"/>
    <property type="match status" value="1"/>
</dbReference>
<dbReference type="PRINTS" id="PR00133">
    <property type="entry name" value="GLHYDRLASE3"/>
</dbReference>
<evidence type="ECO:0000256" key="5">
    <source>
        <dbReference type="SAM" id="SignalP"/>
    </source>
</evidence>
<dbReference type="InterPro" id="IPR002772">
    <property type="entry name" value="Glyco_hydro_3_C"/>
</dbReference>
<comment type="similarity">
    <text evidence="1 4">Belongs to the glycosyl hydrolase 3 family.</text>
</comment>
<dbReference type="InterPro" id="IPR019800">
    <property type="entry name" value="Glyco_hydro_3_AS"/>
</dbReference>
<evidence type="ECO:0000256" key="3">
    <source>
        <dbReference type="ARBA" id="ARBA00023277"/>
    </source>
</evidence>
<dbReference type="InterPro" id="IPR001764">
    <property type="entry name" value="Glyco_hydro_3_N"/>
</dbReference>
<accession>A0ABP7QBM4</accession>
<dbReference type="PANTHER" id="PTHR42715">
    <property type="entry name" value="BETA-GLUCOSIDASE"/>
    <property type="match status" value="1"/>
</dbReference>
<gene>
    <name evidence="7" type="ORF">GCM10022210_33330</name>
</gene>
<dbReference type="EMBL" id="BAAAZC010000025">
    <property type="protein sequence ID" value="GAA3979584.1"/>
    <property type="molecule type" value="Genomic_DNA"/>
</dbReference>
<dbReference type="InterPro" id="IPR013783">
    <property type="entry name" value="Ig-like_fold"/>
</dbReference>
<keyword evidence="8" id="KW-1185">Reference proteome</keyword>
<evidence type="ECO:0000256" key="4">
    <source>
        <dbReference type="RuleBase" id="RU361161"/>
    </source>
</evidence>
<keyword evidence="4" id="KW-0326">Glycosidase</keyword>
<dbReference type="SUPFAM" id="SSF52279">
    <property type="entry name" value="Beta-D-glucan exohydrolase, C-terminal domain"/>
    <property type="match status" value="1"/>
</dbReference>
<dbReference type="Pfam" id="PF00933">
    <property type="entry name" value="Glyco_hydro_3"/>
    <property type="match status" value="1"/>
</dbReference>
<dbReference type="Proteomes" id="UP001500742">
    <property type="component" value="Unassembled WGS sequence"/>
</dbReference>
<dbReference type="Gene3D" id="2.60.40.10">
    <property type="entry name" value="Immunoglobulins"/>
    <property type="match status" value="1"/>
</dbReference>
<dbReference type="InterPro" id="IPR036962">
    <property type="entry name" value="Glyco_hydro_3_N_sf"/>
</dbReference>
<dbReference type="InterPro" id="IPR050288">
    <property type="entry name" value="Cellulose_deg_GH3"/>
</dbReference>
<organism evidence="7 8">
    <name type="scientific">Mucilaginibacter dorajii</name>
    <dbReference type="NCBI Taxonomy" id="692994"/>
    <lineage>
        <taxon>Bacteria</taxon>
        <taxon>Pseudomonadati</taxon>
        <taxon>Bacteroidota</taxon>
        <taxon>Sphingobacteriia</taxon>
        <taxon>Sphingobacteriales</taxon>
        <taxon>Sphingobacteriaceae</taxon>
        <taxon>Mucilaginibacter</taxon>
    </lineage>
</organism>
<dbReference type="Gene3D" id="3.40.50.1700">
    <property type="entry name" value="Glycoside hydrolase family 3 C-terminal domain"/>
    <property type="match status" value="1"/>
</dbReference>
<keyword evidence="5" id="KW-0732">Signal</keyword>
<feature type="signal peptide" evidence="5">
    <location>
        <begin position="1"/>
        <end position="31"/>
    </location>
</feature>
<proteinExistence type="inferred from homology"/>
<dbReference type="SUPFAM" id="SSF51445">
    <property type="entry name" value="(Trans)glycosidases"/>
    <property type="match status" value="1"/>
</dbReference>
<evidence type="ECO:0000256" key="1">
    <source>
        <dbReference type="ARBA" id="ARBA00005336"/>
    </source>
</evidence>
<dbReference type="PANTHER" id="PTHR42715:SF10">
    <property type="entry name" value="BETA-GLUCOSIDASE"/>
    <property type="match status" value="1"/>
</dbReference>
<evidence type="ECO:0000313" key="7">
    <source>
        <dbReference type="EMBL" id="GAA3979584.1"/>
    </source>
</evidence>
<feature type="chain" id="PRO_5045431846" evidence="5">
    <location>
        <begin position="32"/>
        <end position="735"/>
    </location>
</feature>
<feature type="domain" description="Fibronectin type III-like" evidence="6">
    <location>
        <begin position="653"/>
        <end position="723"/>
    </location>
</feature>
<dbReference type="InterPro" id="IPR036881">
    <property type="entry name" value="Glyco_hydro_3_C_sf"/>
</dbReference>
<sequence>MNVLILRLKIVVKTCCSAFFFMLLAAGAANAQQSLINSKQEEKIRALISQMTLHEKVSLLHANSKFYVSGIKRLGIPELALSDGPHGVRAEINRHDWAYAGWTTDSATCFPPGTALAATWNPELASKQGLVLGEEARFRKKDVLLGPGINIIRSPLGGRNFEYMSEDPFLISRMAVAYIKALQSKDVAVSVKHWVANNQETHRDSVDVQVSERAFREIYLPGFKAAVTEGGAYTVMAAYNKFRGDWCSENEYLNRQILRNEFGFKGVLMTDWAAAHSTVKAALSGLDLEMGTDIKDYNEWYFANPLIKAVEEGKVPVSVVDEKVADVLRVMFKTKMFDEDHREKGKMNISGHQKAAYNSAAEAAVLLQNKGNILPVNFNKIQSIAVIGDNATRKHCGAGLSSEIKALYEITPLQAIKQKFGASVKINFAQGYEKQSTFKEGSNRGQGNSDNVDWKLINEAVKVARESDVVIIFGGLNHDFDTESFDKQNMDLPYGQEVLMQEVAKANPNTVVVIVAGSPVKLAGIVNRVPAILWSWYGGMEAGNAVADILSGKVNPSGKLPFTIPVALDQSPAHALGNFPGKDLKVNYEEDVLVGYRWFDTKKIQPQFPFGYGLSYTGFALNNFSTDKKIYEKNDIIHAKLMVKNTGARYGAEVVQLYVSDPVSSVLRPEKELKAFQKVFLQPGETKTVELDVKVGDLAFYDETKKSWKVEAGEFVLQLGNSSRNISKTLKISVK</sequence>
<dbReference type="Pfam" id="PF01915">
    <property type="entry name" value="Glyco_hydro_3_C"/>
    <property type="match status" value="1"/>
</dbReference>
<evidence type="ECO:0000313" key="8">
    <source>
        <dbReference type="Proteomes" id="UP001500742"/>
    </source>
</evidence>
<reference evidence="8" key="1">
    <citation type="journal article" date="2019" name="Int. J. Syst. Evol. Microbiol.">
        <title>The Global Catalogue of Microorganisms (GCM) 10K type strain sequencing project: providing services to taxonomists for standard genome sequencing and annotation.</title>
        <authorList>
            <consortium name="The Broad Institute Genomics Platform"/>
            <consortium name="The Broad Institute Genome Sequencing Center for Infectious Disease"/>
            <person name="Wu L."/>
            <person name="Ma J."/>
        </authorList>
    </citation>
    <scope>NUCLEOTIDE SEQUENCE [LARGE SCALE GENOMIC DNA]</scope>
    <source>
        <strain evidence="8">JCM 16601</strain>
    </source>
</reference>
<dbReference type="GO" id="GO:0016787">
    <property type="term" value="F:hydrolase activity"/>
    <property type="evidence" value="ECO:0007669"/>
    <property type="project" value="UniProtKB-KW"/>
</dbReference>
<evidence type="ECO:0000256" key="2">
    <source>
        <dbReference type="ARBA" id="ARBA00022801"/>
    </source>
</evidence>
<evidence type="ECO:0000259" key="6">
    <source>
        <dbReference type="SMART" id="SM01217"/>
    </source>
</evidence>
<dbReference type="SMART" id="SM01217">
    <property type="entry name" value="Fn3_like"/>
    <property type="match status" value="1"/>
</dbReference>